<dbReference type="Proteomes" id="UP000002431">
    <property type="component" value="Chromosome"/>
</dbReference>
<dbReference type="HOGENOM" id="CLU_074522_0_1_0"/>
<keyword evidence="4 5" id="KW-0808">Transferase</keyword>
<feature type="binding site" evidence="5">
    <location>
        <position position="133"/>
    </location>
    <ligand>
        <name>FMN</name>
        <dbReference type="ChEBI" id="CHEBI:58210"/>
    </ligand>
</feature>
<comment type="catalytic activity">
    <reaction evidence="5">
        <text>dimethylallyl phosphate + FMNH2 = prenylated FMNH2 + phosphate</text>
        <dbReference type="Rhea" id="RHEA:37743"/>
        <dbReference type="ChEBI" id="CHEBI:43474"/>
        <dbReference type="ChEBI" id="CHEBI:57618"/>
        <dbReference type="ChEBI" id="CHEBI:87467"/>
        <dbReference type="ChEBI" id="CHEBI:88052"/>
        <dbReference type="EC" id="2.5.1.129"/>
    </reaction>
</comment>
<organism evidence="7 8">
    <name type="scientific">Deinococcus geothermalis (strain DSM 11300 / CIP 105573 / AG-3a)</name>
    <dbReference type="NCBI Taxonomy" id="319795"/>
    <lineage>
        <taxon>Bacteria</taxon>
        <taxon>Thermotogati</taxon>
        <taxon>Deinococcota</taxon>
        <taxon>Deinococci</taxon>
        <taxon>Deinococcales</taxon>
        <taxon>Deinococcaceae</taxon>
        <taxon>Deinococcus</taxon>
    </lineage>
</organism>
<evidence type="ECO:0000256" key="1">
    <source>
        <dbReference type="ARBA" id="ARBA00022602"/>
    </source>
</evidence>
<dbReference type="STRING" id="319795.Dgeo_0182"/>
<evidence type="ECO:0000313" key="7">
    <source>
        <dbReference type="EMBL" id="ABF44485.1"/>
    </source>
</evidence>
<evidence type="ECO:0000256" key="3">
    <source>
        <dbReference type="ARBA" id="ARBA00022643"/>
    </source>
</evidence>
<feature type="binding site" evidence="5">
    <location>
        <position position="47"/>
    </location>
    <ligand>
        <name>FMN</name>
        <dbReference type="ChEBI" id="CHEBI:58210"/>
    </ligand>
</feature>
<dbReference type="NCBIfam" id="TIGR00421">
    <property type="entry name" value="ubiX_pad"/>
    <property type="match status" value="1"/>
</dbReference>
<accession>Q1J1Z9</accession>
<dbReference type="Gene3D" id="3.40.50.1950">
    <property type="entry name" value="Flavin prenyltransferase-like"/>
    <property type="match status" value="1"/>
</dbReference>
<proteinExistence type="inferred from homology"/>
<evidence type="ECO:0000256" key="4">
    <source>
        <dbReference type="ARBA" id="ARBA00022679"/>
    </source>
</evidence>
<dbReference type="InterPro" id="IPR004507">
    <property type="entry name" value="UbiX-like"/>
</dbReference>
<dbReference type="NCBIfam" id="NF004685">
    <property type="entry name" value="PRK06029.1"/>
    <property type="match status" value="1"/>
</dbReference>
<dbReference type="HAMAP" id="MF_01984">
    <property type="entry name" value="ubiX_pad"/>
    <property type="match status" value="1"/>
</dbReference>
<feature type="domain" description="Flavoprotein" evidence="6">
    <location>
        <begin position="13"/>
        <end position="183"/>
    </location>
</feature>
<sequence length="198" mass="21176">MQPTPPSARLRRMRLVVGVSGGSGIPYALSVLRALRALHVETHLIVTSGAKRVMTAEGGPQLKDLTALATVTHDDRDLAASVASGSFRTDGMLVVPCSAGTLAKVAGGFADTLLSRAAHVTLKERRRLVLVLREDPLSRPVLTNLLAAFDAGATVMTASPGFYHAPQTVEELLHFVTARVLDQFGLDAPAFRRWKEEA</sequence>
<comment type="caution">
    <text evidence="5">Lacks conserved residue(s) required for the propagation of feature annotation.</text>
</comment>
<dbReference type="EMBL" id="CP000359">
    <property type="protein sequence ID" value="ABF44485.1"/>
    <property type="molecule type" value="Genomic_DNA"/>
</dbReference>
<keyword evidence="2 5" id="KW-0285">Flavoprotein</keyword>
<keyword evidence="3 5" id="KW-0288">FMN</keyword>
<dbReference type="EC" id="2.5.1.129" evidence="5"/>
<dbReference type="KEGG" id="dge:Dgeo_0182"/>
<reference evidence="7" key="1">
    <citation type="submission" date="2006-04" db="EMBL/GenBank/DDBJ databases">
        <title>Complete sequence of chromosome of Deinococcus geothermalis DSM 11300.</title>
        <authorList>
            <consortium name="US DOE Joint Genome Institute"/>
            <person name="Copeland A."/>
            <person name="Lucas S."/>
            <person name="Lapidus A."/>
            <person name="Barry K."/>
            <person name="Detter J.C."/>
            <person name="Glavina del Rio T."/>
            <person name="Hammon N."/>
            <person name="Israni S."/>
            <person name="Dalin E."/>
            <person name="Tice H."/>
            <person name="Pitluck S."/>
            <person name="Brettin T."/>
            <person name="Bruce D."/>
            <person name="Han C."/>
            <person name="Tapia R."/>
            <person name="Saunders E."/>
            <person name="Gilna P."/>
            <person name="Schmutz J."/>
            <person name="Larimer F."/>
            <person name="Land M."/>
            <person name="Hauser L."/>
            <person name="Kyrpides N."/>
            <person name="Kim E."/>
            <person name="Daly M.J."/>
            <person name="Fredrickson J.K."/>
            <person name="Makarova K.S."/>
            <person name="Gaidamakova E.K."/>
            <person name="Zhai M."/>
            <person name="Richardson P."/>
        </authorList>
    </citation>
    <scope>NUCLEOTIDE SEQUENCE</scope>
    <source>
        <strain evidence="7">DSM 11300</strain>
    </source>
</reference>
<evidence type="ECO:0000256" key="5">
    <source>
        <dbReference type="HAMAP-Rule" id="MF_01984"/>
    </source>
</evidence>
<feature type="binding site" evidence="5">
    <location>
        <position position="179"/>
    </location>
    <ligand>
        <name>dimethylallyl phosphate</name>
        <dbReference type="ChEBI" id="CHEBI:88052"/>
    </ligand>
</feature>
<name>Q1J1Z9_DEIGD</name>
<evidence type="ECO:0000259" key="6">
    <source>
        <dbReference type="Pfam" id="PF02441"/>
    </source>
</evidence>
<dbReference type="SUPFAM" id="SSF52507">
    <property type="entry name" value="Homo-oligomeric flavin-containing Cys decarboxylases, HFCD"/>
    <property type="match status" value="1"/>
</dbReference>
<feature type="binding site" evidence="5">
    <location>
        <begin position="98"/>
        <end position="101"/>
    </location>
    <ligand>
        <name>FMN</name>
        <dbReference type="ChEBI" id="CHEBI:58210"/>
    </ligand>
</feature>
<keyword evidence="1 5" id="KW-0637">Prenyltransferase</keyword>
<dbReference type="InterPro" id="IPR003382">
    <property type="entry name" value="Flavoprotein"/>
</dbReference>
<comment type="function">
    <text evidence="5">Flavin prenyltransferase that catalyzes the synthesis of the prenylated FMN cofactor (prenyl-FMN) for 4-hydroxy-3-polyprenylbenzoic acid decarboxylase UbiD. The prenyltransferase is metal-independent and links a dimethylallyl moiety from dimethylallyl monophosphate (DMAP) to the flavin N5 and C6 atoms of FMN.</text>
</comment>
<feature type="binding site" evidence="5">
    <location>
        <position position="163"/>
    </location>
    <ligand>
        <name>dimethylallyl phosphate</name>
        <dbReference type="ChEBI" id="CHEBI:88052"/>
    </ligand>
</feature>
<dbReference type="GO" id="GO:0106141">
    <property type="term" value="F:flavin prenyltransferase activity"/>
    <property type="evidence" value="ECO:0007669"/>
    <property type="project" value="UniProtKB-EC"/>
</dbReference>
<evidence type="ECO:0000313" key="8">
    <source>
        <dbReference type="Proteomes" id="UP000002431"/>
    </source>
</evidence>
<keyword evidence="8" id="KW-1185">Reference proteome</keyword>
<dbReference type="InterPro" id="IPR036551">
    <property type="entry name" value="Flavin_trans-like"/>
</dbReference>
<dbReference type="eggNOG" id="COG0163">
    <property type="taxonomic scope" value="Bacteria"/>
</dbReference>
<dbReference type="AlphaFoldDB" id="Q1J1Z9"/>
<protein>
    <recommendedName>
        <fullName evidence="5">Flavin prenyltransferase UbiX</fullName>
        <ecNumber evidence="5">2.5.1.129</ecNumber>
    </recommendedName>
</protein>
<dbReference type="Pfam" id="PF02441">
    <property type="entry name" value="Flavoprotein"/>
    <property type="match status" value="1"/>
</dbReference>
<gene>
    <name evidence="5" type="primary">ubiX</name>
    <name evidence="7" type="ordered locus">Dgeo_0182</name>
</gene>
<evidence type="ECO:0000256" key="2">
    <source>
        <dbReference type="ARBA" id="ARBA00022630"/>
    </source>
</evidence>
<comment type="similarity">
    <text evidence="5">Belongs to the UbiX/PAD1 family.</text>
</comment>
<feature type="binding site" evidence="5">
    <location>
        <begin position="21"/>
        <end position="23"/>
    </location>
    <ligand>
        <name>FMN</name>
        <dbReference type="ChEBI" id="CHEBI:58210"/>
    </ligand>
</feature>